<reference evidence="2" key="1">
    <citation type="submission" date="2010-04" db="EMBL/GenBank/DDBJ databases">
        <authorList>
            <person name="Reid K.E."/>
            <person name="Liao N."/>
            <person name="Chan S."/>
            <person name="Docking R."/>
            <person name="Taylor G."/>
            <person name="Moore R."/>
            <person name="Mayo M."/>
            <person name="Munro S."/>
            <person name="King J."/>
            <person name="Yanchuk A."/>
            <person name="Holt R."/>
            <person name="Jones S."/>
            <person name="Marra M."/>
            <person name="Ritland C.E."/>
            <person name="Ritland K."/>
            <person name="Bohlmann J."/>
        </authorList>
    </citation>
    <scope>NUCLEOTIDE SEQUENCE</scope>
    <source>
        <tissue evidence="2">Bud</tissue>
    </source>
</reference>
<accession>D5AB73</accession>
<evidence type="ECO:0000256" key="1">
    <source>
        <dbReference type="SAM" id="Phobius"/>
    </source>
</evidence>
<protein>
    <submittedName>
        <fullName evidence="2">Uncharacterized protein</fullName>
    </submittedName>
</protein>
<dbReference type="EMBL" id="BT123474">
    <property type="protein sequence ID" value="ADE76792.1"/>
    <property type="molecule type" value="mRNA"/>
</dbReference>
<sequence length="52" mass="6207">MEAVELYAQIRYISLYLYPVFHLYLYLAVSTTRLVHTTLTQGHRVRSIYMVI</sequence>
<evidence type="ECO:0000313" key="2">
    <source>
        <dbReference type="EMBL" id="ADE76792.1"/>
    </source>
</evidence>
<keyword evidence="1" id="KW-0472">Membrane</keyword>
<name>D5AB73_PICSI</name>
<feature type="transmembrane region" description="Helical" evidence="1">
    <location>
        <begin position="12"/>
        <end position="29"/>
    </location>
</feature>
<dbReference type="AlphaFoldDB" id="D5AB73"/>
<proteinExistence type="evidence at transcript level"/>
<keyword evidence="1" id="KW-0812">Transmembrane</keyword>
<keyword evidence="1" id="KW-1133">Transmembrane helix</keyword>
<organism evidence="2">
    <name type="scientific">Picea sitchensis</name>
    <name type="common">Sitka spruce</name>
    <name type="synonym">Pinus sitchensis</name>
    <dbReference type="NCBI Taxonomy" id="3332"/>
    <lineage>
        <taxon>Eukaryota</taxon>
        <taxon>Viridiplantae</taxon>
        <taxon>Streptophyta</taxon>
        <taxon>Embryophyta</taxon>
        <taxon>Tracheophyta</taxon>
        <taxon>Spermatophyta</taxon>
        <taxon>Pinopsida</taxon>
        <taxon>Pinidae</taxon>
        <taxon>Conifers I</taxon>
        <taxon>Pinales</taxon>
        <taxon>Pinaceae</taxon>
        <taxon>Picea</taxon>
    </lineage>
</organism>